<dbReference type="AlphaFoldDB" id="A0A7K0D5S4"/>
<dbReference type="EMBL" id="WEGK01000009">
    <property type="protein sequence ID" value="MQY21080.1"/>
    <property type="molecule type" value="Genomic_DNA"/>
</dbReference>
<proteinExistence type="predicted"/>
<evidence type="ECO:0008006" key="3">
    <source>
        <dbReference type="Google" id="ProtNLM"/>
    </source>
</evidence>
<organism evidence="1 2">
    <name type="scientific">Nocardia macrotermitis</name>
    <dbReference type="NCBI Taxonomy" id="2585198"/>
    <lineage>
        <taxon>Bacteria</taxon>
        <taxon>Bacillati</taxon>
        <taxon>Actinomycetota</taxon>
        <taxon>Actinomycetes</taxon>
        <taxon>Mycobacteriales</taxon>
        <taxon>Nocardiaceae</taxon>
        <taxon>Nocardia</taxon>
    </lineage>
</organism>
<accession>A0A7K0D5S4</accession>
<dbReference type="InterPro" id="IPR022236">
    <property type="entry name" value="DUF3761"/>
</dbReference>
<reference evidence="1 2" key="1">
    <citation type="submission" date="2019-10" db="EMBL/GenBank/DDBJ databases">
        <title>Nocardia macrotermitis sp. nov. and Nocardia aurantia sp. nov., isolated from the gut of fungus growing-termite Macrotermes natalensis.</title>
        <authorList>
            <person name="Benndorf R."/>
            <person name="Schwitalla J."/>
            <person name="Martin K."/>
            <person name="De Beer W."/>
            <person name="Kaster A.-K."/>
            <person name="Vollmers J."/>
            <person name="Poulsen M."/>
            <person name="Beemelmanns C."/>
        </authorList>
    </citation>
    <scope>NUCLEOTIDE SEQUENCE [LARGE SCALE GENOMIC DNA]</scope>
    <source>
        <strain evidence="1 2">RB20</strain>
    </source>
</reference>
<evidence type="ECO:0000313" key="1">
    <source>
        <dbReference type="EMBL" id="MQY21080.1"/>
    </source>
</evidence>
<keyword evidence="2" id="KW-1185">Reference proteome</keyword>
<dbReference type="Proteomes" id="UP000438448">
    <property type="component" value="Unassembled WGS sequence"/>
</dbReference>
<dbReference type="Pfam" id="PF12587">
    <property type="entry name" value="DUF3761"/>
    <property type="match status" value="1"/>
</dbReference>
<dbReference type="RefSeq" id="WP_227833720.1">
    <property type="nucleotide sequence ID" value="NZ_WEGK01000009.1"/>
</dbReference>
<comment type="caution">
    <text evidence="1">The sequence shown here is derived from an EMBL/GenBank/DDBJ whole genome shotgun (WGS) entry which is preliminary data.</text>
</comment>
<gene>
    <name evidence="1" type="ORF">NRB20_41890</name>
</gene>
<sequence>MHTGPHPTSRRPGNRRPLGRRITLLPWVFAAVLGTGSLIGTPVAAAAPAFISCPAQDYQNSSGNCIPRPEAAPDGSAPAGATAQCRDGEYSFSQHRRGTCSGHGGVARWL</sequence>
<evidence type="ECO:0000313" key="2">
    <source>
        <dbReference type="Proteomes" id="UP000438448"/>
    </source>
</evidence>
<name>A0A7K0D5S4_9NOCA</name>
<protein>
    <recommendedName>
        <fullName evidence="3">DUF3761 domain-containing protein</fullName>
    </recommendedName>
</protein>